<sequence length="142" mass="15780">MFATRAPREVDQWVSHQKDSIVHTAGRDDVNVLPRDINTQFGDKESSNSHIYLPTQPINQTHSHTFAMSDNWNNNNMQDGNNAQFNQGGQQGGEKPDWLDKGIQDASDKAGVNISQKNADTAGDFVNKEFEKKEGFGLPGVH</sequence>
<evidence type="ECO:0000256" key="1">
    <source>
        <dbReference type="SAM" id="MobiDB-lite"/>
    </source>
</evidence>
<proteinExistence type="predicted"/>
<feature type="region of interest" description="Disordered" evidence="1">
    <location>
        <begin position="66"/>
        <end position="102"/>
    </location>
</feature>
<organism evidence="2 3">
    <name type="scientific">Trametes cubensis</name>
    <dbReference type="NCBI Taxonomy" id="1111947"/>
    <lineage>
        <taxon>Eukaryota</taxon>
        <taxon>Fungi</taxon>
        <taxon>Dikarya</taxon>
        <taxon>Basidiomycota</taxon>
        <taxon>Agaricomycotina</taxon>
        <taxon>Agaricomycetes</taxon>
        <taxon>Polyporales</taxon>
        <taxon>Polyporaceae</taxon>
        <taxon>Trametes</taxon>
    </lineage>
</organism>
<protein>
    <submittedName>
        <fullName evidence="2">Uncharacterized protein</fullName>
    </submittedName>
</protein>
<gene>
    <name evidence="2" type="ORF">ONZ51_g6595</name>
</gene>
<dbReference type="Proteomes" id="UP001215151">
    <property type="component" value="Unassembled WGS sequence"/>
</dbReference>
<name>A0AAD7XAY5_9APHY</name>
<accession>A0AAD7XAY5</accession>
<keyword evidence="3" id="KW-1185">Reference proteome</keyword>
<dbReference type="EMBL" id="JAPEVG010000161">
    <property type="protein sequence ID" value="KAJ8475361.1"/>
    <property type="molecule type" value="Genomic_DNA"/>
</dbReference>
<comment type="caution">
    <text evidence="2">The sequence shown here is derived from an EMBL/GenBank/DDBJ whole genome shotgun (WGS) entry which is preliminary data.</text>
</comment>
<reference evidence="2" key="1">
    <citation type="submission" date="2022-11" db="EMBL/GenBank/DDBJ databases">
        <title>Genome Sequence of Cubamyces cubensis.</title>
        <authorList>
            <person name="Buettner E."/>
        </authorList>
    </citation>
    <scope>NUCLEOTIDE SEQUENCE</scope>
    <source>
        <strain evidence="2">MPL-01</strain>
    </source>
</reference>
<dbReference type="AlphaFoldDB" id="A0AAD7XAY5"/>
<evidence type="ECO:0000313" key="3">
    <source>
        <dbReference type="Proteomes" id="UP001215151"/>
    </source>
</evidence>
<feature type="compositionally biased region" description="Low complexity" evidence="1">
    <location>
        <begin position="66"/>
        <end position="88"/>
    </location>
</feature>
<evidence type="ECO:0000313" key="2">
    <source>
        <dbReference type="EMBL" id="KAJ8475361.1"/>
    </source>
</evidence>